<reference evidence="3" key="2">
    <citation type="submission" date="2021-04" db="EMBL/GenBank/DDBJ databases">
        <authorList>
            <person name="Gilroy R."/>
        </authorList>
    </citation>
    <scope>NUCLEOTIDE SEQUENCE</scope>
    <source>
        <strain evidence="3">ChiSxjej3B15-1167</strain>
    </source>
</reference>
<dbReference type="Pfam" id="PF03816">
    <property type="entry name" value="LytR_cpsA_psr"/>
    <property type="match status" value="1"/>
</dbReference>
<evidence type="ECO:0000313" key="3">
    <source>
        <dbReference type="EMBL" id="HIX72468.1"/>
    </source>
</evidence>
<dbReference type="Proteomes" id="UP000886805">
    <property type="component" value="Unassembled WGS sequence"/>
</dbReference>
<organism evidence="3 4">
    <name type="scientific">Candidatus Anaerobutyricum stercoripullorum</name>
    <dbReference type="NCBI Taxonomy" id="2838456"/>
    <lineage>
        <taxon>Bacteria</taxon>
        <taxon>Bacillati</taxon>
        <taxon>Bacillota</taxon>
        <taxon>Clostridia</taxon>
        <taxon>Lachnospirales</taxon>
        <taxon>Lachnospiraceae</taxon>
        <taxon>Anaerobutyricum</taxon>
    </lineage>
</organism>
<comment type="caution">
    <text evidence="3">The sequence shown here is derived from an EMBL/GenBank/DDBJ whole genome shotgun (WGS) entry which is preliminary data.</text>
</comment>
<sequence length="341" mass="37095">MERGKVLRRLLPLFIVVIVIAAAAGIASRTVDRQEIRSDTGQQTTAAPLPEEETVDVGGVACTPKKNIRTYLFMGLDAQGETETVDEYVSTGQCDTLQLLVIDETDNTYTRLPLNRDTMTDVNSLDYDGTCLATSRLQLALAHASGDGGAISCENTVDAVSGLLYGQTIDGYASLNMDAIGVLNHLADGVTVTIEDDFSKADPSLKEGETVTLTDEQAMHYVRGRMNVGDGSNESRMRRQAQFMSGLKQKLTKKCQEDNAFALEIYDALEPYMVTSLSRNDFIKLAAELIGDEEQEPLEIQGTSGVGETGFNEFTVDEESLAETVRQLFYDVKDEGGAAND</sequence>
<proteinExistence type="inferred from homology"/>
<evidence type="ECO:0000313" key="4">
    <source>
        <dbReference type="Proteomes" id="UP000886805"/>
    </source>
</evidence>
<dbReference type="InterPro" id="IPR004474">
    <property type="entry name" value="LytR_CpsA_psr"/>
</dbReference>
<dbReference type="Gene3D" id="3.40.630.190">
    <property type="entry name" value="LCP protein"/>
    <property type="match status" value="1"/>
</dbReference>
<dbReference type="InterPro" id="IPR050922">
    <property type="entry name" value="LytR/CpsA/Psr_CW_biosynth"/>
</dbReference>
<dbReference type="AlphaFoldDB" id="A0A9D1X427"/>
<dbReference type="PANTHER" id="PTHR33392:SF6">
    <property type="entry name" value="POLYISOPRENYL-TEICHOIC ACID--PEPTIDOGLYCAN TEICHOIC ACID TRANSFERASE TAGU"/>
    <property type="match status" value="1"/>
</dbReference>
<accession>A0A9D1X427</accession>
<protein>
    <submittedName>
        <fullName evidence="3">LCP family protein</fullName>
    </submittedName>
</protein>
<dbReference type="EMBL" id="DXEQ01000155">
    <property type="protein sequence ID" value="HIX72468.1"/>
    <property type="molecule type" value="Genomic_DNA"/>
</dbReference>
<evidence type="ECO:0000256" key="1">
    <source>
        <dbReference type="ARBA" id="ARBA00006068"/>
    </source>
</evidence>
<evidence type="ECO:0000259" key="2">
    <source>
        <dbReference type="Pfam" id="PF03816"/>
    </source>
</evidence>
<comment type="similarity">
    <text evidence="1">Belongs to the LytR/CpsA/Psr (LCP) family.</text>
</comment>
<feature type="domain" description="Cell envelope-related transcriptional attenuator" evidence="2">
    <location>
        <begin position="94"/>
        <end position="251"/>
    </location>
</feature>
<dbReference type="PANTHER" id="PTHR33392">
    <property type="entry name" value="POLYISOPRENYL-TEICHOIC ACID--PEPTIDOGLYCAN TEICHOIC ACID TRANSFERASE TAGU"/>
    <property type="match status" value="1"/>
</dbReference>
<name>A0A9D1X427_9FIRM</name>
<gene>
    <name evidence="3" type="ORF">H9849_05545</name>
</gene>
<reference evidence="3" key="1">
    <citation type="journal article" date="2021" name="PeerJ">
        <title>Extensive microbial diversity within the chicken gut microbiome revealed by metagenomics and culture.</title>
        <authorList>
            <person name="Gilroy R."/>
            <person name="Ravi A."/>
            <person name="Getino M."/>
            <person name="Pursley I."/>
            <person name="Horton D.L."/>
            <person name="Alikhan N.F."/>
            <person name="Baker D."/>
            <person name="Gharbi K."/>
            <person name="Hall N."/>
            <person name="Watson M."/>
            <person name="Adriaenssens E.M."/>
            <person name="Foster-Nyarko E."/>
            <person name="Jarju S."/>
            <person name="Secka A."/>
            <person name="Antonio M."/>
            <person name="Oren A."/>
            <person name="Chaudhuri R.R."/>
            <person name="La Ragione R."/>
            <person name="Hildebrand F."/>
            <person name="Pallen M.J."/>
        </authorList>
    </citation>
    <scope>NUCLEOTIDE SEQUENCE</scope>
    <source>
        <strain evidence="3">ChiSxjej3B15-1167</strain>
    </source>
</reference>